<protein>
    <submittedName>
        <fullName evidence="2">Uncharacterized protein</fullName>
    </submittedName>
</protein>
<accession>A0A6A4VI44</accession>
<evidence type="ECO:0000256" key="1">
    <source>
        <dbReference type="SAM" id="MobiDB-lite"/>
    </source>
</evidence>
<sequence>MRPARRPSAGDGGSCVARCLRFCGARLCSHAGLCGLVVAYSVAGAVLFERLERSSLSAGRERREDDQMQTSAPSTDGLRTACLDDLWNITDWR</sequence>
<dbReference type="OrthoDB" id="297496at2759"/>
<reference evidence="2 3" key="1">
    <citation type="submission" date="2019-07" db="EMBL/GenBank/DDBJ databases">
        <title>Draft genome assembly of a fouling barnacle, Amphibalanus amphitrite (Darwin, 1854): The first reference genome for Thecostraca.</title>
        <authorList>
            <person name="Kim W."/>
        </authorList>
    </citation>
    <scope>NUCLEOTIDE SEQUENCE [LARGE SCALE GENOMIC DNA]</scope>
    <source>
        <strain evidence="2">SNU_AA5</strain>
        <tissue evidence="2">Soma without cirri and trophi</tissue>
    </source>
</reference>
<dbReference type="EMBL" id="VIIS01001702">
    <property type="protein sequence ID" value="KAF0294136.1"/>
    <property type="molecule type" value="Genomic_DNA"/>
</dbReference>
<organism evidence="2 3">
    <name type="scientific">Amphibalanus amphitrite</name>
    <name type="common">Striped barnacle</name>
    <name type="synonym">Balanus amphitrite</name>
    <dbReference type="NCBI Taxonomy" id="1232801"/>
    <lineage>
        <taxon>Eukaryota</taxon>
        <taxon>Metazoa</taxon>
        <taxon>Ecdysozoa</taxon>
        <taxon>Arthropoda</taxon>
        <taxon>Crustacea</taxon>
        <taxon>Multicrustacea</taxon>
        <taxon>Cirripedia</taxon>
        <taxon>Thoracica</taxon>
        <taxon>Thoracicalcarea</taxon>
        <taxon>Balanomorpha</taxon>
        <taxon>Balanoidea</taxon>
        <taxon>Balanidae</taxon>
        <taxon>Amphibalaninae</taxon>
        <taxon>Amphibalanus</taxon>
    </lineage>
</organism>
<name>A0A6A4VI44_AMPAM</name>
<keyword evidence="3" id="KW-1185">Reference proteome</keyword>
<comment type="caution">
    <text evidence="2">The sequence shown here is derived from an EMBL/GenBank/DDBJ whole genome shotgun (WGS) entry which is preliminary data.</text>
</comment>
<proteinExistence type="predicted"/>
<dbReference type="Gene3D" id="1.10.287.70">
    <property type="match status" value="1"/>
</dbReference>
<feature type="region of interest" description="Disordered" evidence="1">
    <location>
        <begin position="56"/>
        <end position="77"/>
    </location>
</feature>
<feature type="compositionally biased region" description="Basic and acidic residues" evidence="1">
    <location>
        <begin position="56"/>
        <end position="66"/>
    </location>
</feature>
<dbReference type="AlphaFoldDB" id="A0A6A4VI44"/>
<gene>
    <name evidence="2" type="ORF">FJT64_008174</name>
</gene>
<evidence type="ECO:0000313" key="2">
    <source>
        <dbReference type="EMBL" id="KAF0294136.1"/>
    </source>
</evidence>
<evidence type="ECO:0000313" key="3">
    <source>
        <dbReference type="Proteomes" id="UP000440578"/>
    </source>
</evidence>
<dbReference type="Proteomes" id="UP000440578">
    <property type="component" value="Unassembled WGS sequence"/>
</dbReference>